<reference evidence="1" key="2">
    <citation type="submission" date="2020-03" db="EMBL/GenBank/DDBJ databases">
        <title>Walnut 2.0.</title>
        <authorList>
            <person name="Marrano A."/>
            <person name="Britton M."/>
            <person name="Zimin A.V."/>
            <person name="Zaini P.A."/>
            <person name="Workman R."/>
            <person name="Puiu D."/>
            <person name="Bianco L."/>
            <person name="Allen B.J."/>
            <person name="Troggio M."/>
            <person name="Leslie C.A."/>
            <person name="Timp W."/>
            <person name="Dendekar A."/>
            <person name="Salzberg S.L."/>
            <person name="Neale D.B."/>
        </authorList>
    </citation>
    <scope>NUCLEOTIDE SEQUENCE</scope>
    <source>
        <tissue evidence="1">Leaves</tissue>
    </source>
</reference>
<name>A0A833WTN7_JUGRE</name>
<proteinExistence type="predicted"/>
<organism evidence="1 2">
    <name type="scientific">Juglans regia</name>
    <name type="common">English walnut</name>
    <dbReference type="NCBI Taxonomy" id="51240"/>
    <lineage>
        <taxon>Eukaryota</taxon>
        <taxon>Viridiplantae</taxon>
        <taxon>Streptophyta</taxon>
        <taxon>Embryophyta</taxon>
        <taxon>Tracheophyta</taxon>
        <taxon>Spermatophyta</taxon>
        <taxon>Magnoliopsida</taxon>
        <taxon>eudicotyledons</taxon>
        <taxon>Gunneridae</taxon>
        <taxon>Pentapetalae</taxon>
        <taxon>rosids</taxon>
        <taxon>fabids</taxon>
        <taxon>Fagales</taxon>
        <taxon>Juglandaceae</taxon>
        <taxon>Juglans</taxon>
    </lineage>
</organism>
<sequence>MHSFRSRTPMEVKECGVHLVCPDDANSKFYNSIAPFGRSESSNSDFHRQFYFTLYQKPPDFSDELEVFITSQIDKGMQSIDHPSFSSLSCFWLSMKQTSWQTLSQGVQKSYKRCPSLGQVLISY</sequence>
<dbReference type="Proteomes" id="UP000619265">
    <property type="component" value="Unassembled WGS sequence"/>
</dbReference>
<dbReference type="Gramene" id="Jr15_04520_p1">
    <property type="protein sequence ID" value="cds.Jr15_04520_p1"/>
    <property type="gene ID" value="Jr15_04520"/>
</dbReference>
<dbReference type="AlphaFoldDB" id="A0A833WTN7"/>
<accession>A0A833WTN7</accession>
<evidence type="ECO:0000313" key="1">
    <source>
        <dbReference type="EMBL" id="KAF5444892.1"/>
    </source>
</evidence>
<protein>
    <submittedName>
        <fullName evidence="1">Uncharacterized protein</fullName>
    </submittedName>
</protein>
<comment type="caution">
    <text evidence="1">The sequence shown here is derived from an EMBL/GenBank/DDBJ whole genome shotgun (WGS) entry which is preliminary data.</text>
</comment>
<gene>
    <name evidence="1" type="ORF">F2P56_033984</name>
</gene>
<dbReference type="EMBL" id="LIHL02000015">
    <property type="protein sequence ID" value="KAF5444892.1"/>
    <property type="molecule type" value="Genomic_DNA"/>
</dbReference>
<evidence type="ECO:0000313" key="2">
    <source>
        <dbReference type="Proteomes" id="UP000619265"/>
    </source>
</evidence>
<reference evidence="1" key="1">
    <citation type="submission" date="2015-10" db="EMBL/GenBank/DDBJ databases">
        <authorList>
            <person name="Martinez-Garcia P.J."/>
            <person name="Crepeau M.W."/>
            <person name="Puiu D."/>
            <person name="Gonzalez-Ibeas D."/>
            <person name="Whalen J."/>
            <person name="Stevens K."/>
            <person name="Paul R."/>
            <person name="Butterfield T."/>
            <person name="Britton M."/>
            <person name="Reagan R."/>
            <person name="Chakraborty S."/>
            <person name="Walawage S.L."/>
            <person name="Vasquez-Gross H.A."/>
            <person name="Cardeno C."/>
            <person name="Famula R."/>
            <person name="Pratt K."/>
            <person name="Kuruganti S."/>
            <person name="Aradhya M.K."/>
            <person name="Leslie C.A."/>
            <person name="Dandekar A.M."/>
            <person name="Salzberg S.L."/>
            <person name="Wegrzyn J.L."/>
            <person name="Langley C.H."/>
            <person name="Neale D.B."/>
        </authorList>
    </citation>
    <scope>NUCLEOTIDE SEQUENCE</scope>
    <source>
        <tissue evidence="1">Leaves</tissue>
    </source>
</reference>